<feature type="compositionally biased region" description="Polar residues" evidence="2">
    <location>
        <begin position="2943"/>
        <end position="2968"/>
    </location>
</feature>
<evidence type="ECO:0000313" key="4">
    <source>
        <dbReference type="EMBL" id="KAF3704748.1"/>
    </source>
</evidence>
<feature type="region of interest" description="Disordered" evidence="2">
    <location>
        <begin position="2923"/>
        <end position="3048"/>
    </location>
</feature>
<dbReference type="InterPro" id="IPR025605">
    <property type="entry name" value="OST-HTH/LOTUS_dom"/>
</dbReference>
<dbReference type="PANTHER" id="PTHR32387">
    <property type="entry name" value="WU:FJ29H11"/>
    <property type="match status" value="1"/>
</dbReference>
<feature type="region of interest" description="Disordered" evidence="2">
    <location>
        <begin position="2848"/>
        <end position="2891"/>
    </location>
</feature>
<dbReference type="InterPro" id="IPR024975">
    <property type="entry name" value="NOV_C"/>
</dbReference>
<dbReference type="PROSITE" id="PS51644">
    <property type="entry name" value="HTH_OST"/>
    <property type="match status" value="3"/>
</dbReference>
<protein>
    <recommendedName>
        <fullName evidence="3">HTH OST-type domain-containing protein</fullName>
    </recommendedName>
</protein>
<feature type="region of interest" description="Disordered" evidence="2">
    <location>
        <begin position="1458"/>
        <end position="1513"/>
    </location>
</feature>
<proteinExistence type="predicted"/>
<sequence length="3240" mass="362598">MEKVLENIVEMVKKHPAGIPLKKLDAFYTQTYHQNLTLYSLGFDSMANLIASMPNDLILEGQLVFPKTLHSARPAGAAAGAKREATVKSINRKMILENIVSMVKENPAGIPLKKLAVLYSQTYHQNLTLSLLGFDSIASLVDSLDRDLVVVGELVFHKSHHSVRQPGAASESLTKATGHSMNTEKVLEDIVYMVKNHSAGIPLKKLAVVYSQIYNKNLTLSLLGFDSIASLVDSLDRDLVVEGDLVFHKTHHSLRQAGAASESLPKATEHSMNTEKVLQDIVSMVKNHSAGIPLKKLAVVYSQIYHKNLTLSLLGFDSIASLVDSLDRDLVVEGDLVFHRVHRCEHQSGLGAEESTSAKATKESDKVLNNLVLMMKQHPEGIRLKMVTEIYNQIYHNNLALDSLGFKTISSLIKSLKGDLVVKGGVVFHTLYQPQKQPEAGTSMEAKADSRPATPLRTESPVGVRSTALTVTHSQVDINSHSVPPCQTGILGSPLFSTSSLFSTQSLPVNPVAASKPAQQLAQSQLYKKVIEVMNKYQLSAPSMDQLQTCYAYHFGETFPLTEYMSLYDSWEAKKLPSHSEPAAHPNTSVPQTTAAAQTTTEPEIKEQLPAITSNLVCDSDFPALGSEVNLTKKQKSKVRNANQKEGTVPIFKEVYYSQLREVHGDNMRAVEAIEEDELTGKRRNRAMDQDTVNSLMEDVIREIAAEGELVTKEKVISRVCRLLQIPSLEAGRIKPWKFPALKDLQYIMKEINIFIESAEAVSCICTLYELGQSLAGLKNKKHYDELNLGPLCKLPLIHRMFKIDSNTKDDDIPQIETVDILRQLRNFRKKQNKPKVDMAEFMKYLADNYNCESPYELGIRIHSIALPISTVLKVSRCEHAILERAREVIQKELEEETQERLRKIKRSVLEQLQGASSFSSTCNLDLRKKYASMTAAEVVLQVFTNSEGVFSPKMTKHVQNFLLQVSGNRLTTALFQLAICGGSLAVPQDLVPKDTASKGSEQTKIEDKTTTSLPSEAKVKQYVKDSLSSVNSAMTLAHFASLEKKLTKHFQVKDFFSLGHGNFLEFLVKHNQLLHDALGSILILGGSGMDLASNGFRPTRQDVFEFIKQCGNIASTDPDELSHIESALRSHYRIRDSRELGYGTLHMLAGLVQRQKGLFGEGLTQVFYESALFAKYGKISADVGCEAVGRLGEMSKAQALASLLSCPLLEDLNEWCQWDLVFKPLHGSLKDFIERNAADTGLAALEVMPGLLLRITTHTGDKHFSSAAMVLDSLGTAGHLVSMVVADGIVNAPMALLANHMQSSLAAAVATEDLSQAEEDMTCYIRVAKFLLECMTRIPTKICQALLQQVFLEPFSRVLGQAKSKHVLITVAQSDPRHVNCLHRLGILLGITEWVRDYQKKLNPPQSQNHMPVPVEQTKSNLIDSKSSSLSALTMSEDEYLEDNIMDNSFTSSQLNQVNGEQDVEEEDEEELYELASLPDGERSFVSGESDKGNDEELSENEKEATSSQSETRLDLQRAIIEDIRKSEFGIGVELTAEGQKLMQVHQDRLGRSLERLSTELYSKDTHFVLELIQNADDNSYPLETDVVPALAFVVEKDCITVLNNETGFQEKNIKAICDVGCSTKGKHKYGYIGQKGIGFKSVFKVTDCPEIHSNGFHLRFDKTCGSMGYILPHWTEDERPLDAQLNQLKQSSWTTKICLPLRSESHHTRNLFHDVHPSLLLFLHRLRSITIFNQSENRLVTMTRKDLSHNVLEVEHTEGIERWLVVKTTLRPKKIKEEVESTELALAFQLSTNNTESDIICQPQKQPVFAYLPLRSFGFRFIIQGDFDIPSSREDVDRDSPWNQWLRSEIPQLFLQAMDVFIDHPEFKGLKGLCEFLQFIPLPDEVLDFFKPVAGQIIQLLKGKAFLPTLSSDGKVVYKLPSQVAICQDAVIRDVIGEAELERHLSLFYLYPGLSPAPPASLLTHLGVRYLRGSDVTTVTTAMSKELTRVEGIHSDGGLRQLARLLVCNFRALEHGYGETDSILQTLKNLPIIPLADGRVVALSGEGVFFPMEETKTKKKKAQACSGPLAALYKDVSVVHPSLLSCVEPLESQQVRELLRKLGVHELEPQELLEQHIYPSIQNNKWKSKPEAVVVSYLIFIKQHSSSSYEYADIAVPVLTSRGLLCPGVDRVHFSEEYGNINLPKNLPGYDWILLSPCYVETDDDVAGWRELFSRLGVRDGLIIRKERQTLSAKELASSPWSTESATWHQNSGEGFVLDDYPCEEFHVLATAQLPGPLLLQQRIALLELLANNWGTGHHYSQYLTAQVVDSDGRPAKSTKSSFFHFLCHLEWVPAYRTLEGGEKERKYLCPNSVYLSLPDTTSLLGTHVNYVDLDPSEFSSALGMRQTITVDTLIGYLKEWCVKPEADNPEPRVTDELEGANFTSTVQHIYNVYNYLHTHCPQKSLKELFQHTPAVFIENTRCNDWCSGRFYHLKDVCWSDPTKMFQRYKQLLYAPDSPVQEPNLLGRFYSQLEGMRDFFTRLLNVERSPNMKQYVGLLELICSSSPVPTAEVLQDVSVLYATLAKKCKIPVSGDQENIPQSRLNPAYCSTLKGMVSDKRVFPTKDNSWVSLGSKPMIADNKELEKIFKHHKQVCLLNLPPAEKKAAPSSNTGSHGYTVPGERANTVPAFNEKDRLVFLEEICGIRQLSHCVKTEPLTEDLRPCTPMQAMVRSIIPYIQRFLYYHDELADVYSDLITNNIGEKIKRLHFAQVGKLYIRYQLDFADSEEPIVEIQDVICLLKDNKELYIQKDHLSAKLDICRELAKLFCTESSHRKELMPFLSGLITSLDNPGALKRFLHKEDIKELPSEEEQWEVPEPPRPESFERVSSRTFSTSPEEPSRPAQEDGEQTLACWPPRASILNTGASRTCQAGGSVVEAVMKMWPPPAPPKDREQEKEVTFKGSNQVTHSGPGSYEGNQPLRSSWPSDQPILQRILSHPGQPGANPAASANMDPTPQPPELSQQSETTESGRAESGEECLTPPRPTQSPPSAQSAKTDNDQPPPNSLVVPEAVMVSSTFQGTAATAETQRPPLNLDFPLWNKVQPPQATLEDVELTCQRPITVMLSDDLMDVAAIGEWGEQLVNSFLCHWRDSGDPRRPSHVMWCNEAGESGQPYDFKLTFEPGREPSVVYVEVKSTLKKEKAFIRLSANELDFALKERERYHIYRVYSAGDAQSVRVCRIQNLAQHLHTKHLELFLFI</sequence>
<dbReference type="Proteomes" id="UP000503349">
    <property type="component" value="Chromosome 20"/>
</dbReference>
<dbReference type="InterPro" id="IPR052957">
    <property type="entry name" value="Auxin_embryo_med"/>
</dbReference>
<feature type="compositionally biased region" description="Basic and acidic residues" evidence="2">
    <location>
        <begin position="1490"/>
        <end position="1506"/>
    </location>
</feature>
<feature type="region of interest" description="Disordered" evidence="2">
    <location>
        <begin position="438"/>
        <end position="462"/>
    </location>
</feature>
<dbReference type="SUPFAM" id="SSF55874">
    <property type="entry name" value="ATPase domain of HSP90 chaperone/DNA topoisomerase II/histidine kinase"/>
    <property type="match status" value="1"/>
</dbReference>
<accession>A0A6G1QRA0</accession>
<reference evidence="5" key="2">
    <citation type="submission" date="2019-02" db="EMBL/GenBank/DDBJ databases">
        <title>Opniocepnalus argus Var Kimnra genome.</title>
        <authorList>
            <person name="Zhou C."/>
            <person name="Xiao S."/>
        </authorList>
    </citation>
    <scope>NUCLEOTIDE SEQUENCE [LARGE SCALE GENOMIC DNA]</scope>
</reference>
<keyword evidence="5" id="KW-1185">Reference proteome</keyword>
<feature type="domain" description="HTH OST-type" evidence="3">
    <location>
        <begin position="91"/>
        <end position="167"/>
    </location>
</feature>
<dbReference type="NCBIfam" id="NF047352">
    <property type="entry name" value="P_loop_sacsin"/>
    <property type="match status" value="1"/>
</dbReference>
<dbReference type="Pfam" id="PF13020">
    <property type="entry name" value="NOV_C"/>
    <property type="match status" value="1"/>
</dbReference>
<reference evidence="4 5" key="1">
    <citation type="submission" date="2019-02" db="EMBL/GenBank/DDBJ databases">
        <title>Opniocepnalus argus genome.</title>
        <authorList>
            <person name="Zhou C."/>
            <person name="Xiao S."/>
        </authorList>
    </citation>
    <scope>NUCLEOTIDE SEQUENCE [LARGE SCALE GENOMIC DNA]</scope>
    <source>
        <strain evidence="4">OARG1902GOOAL</strain>
        <tissue evidence="4">Muscle</tissue>
    </source>
</reference>
<dbReference type="InterPro" id="IPR041966">
    <property type="entry name" value="LOTUS-like"/>
</dbReference>
<feature type="compositionally biased region" description="Basic and acidic residues" evidence="2">
    <location>
        <begin position="2859"/>
        <end position="2870"/>
    </location>
</feature>
<dbReference type="PANTHER" id="PTHR32387:SF0">
    <property type="entry name" value="PROTEIN NO VEIN"/>
    <property type="match status" value="1"/>
</dbReference>
<evidence type="ECO:0000256" key="1">
    <source>
        <dbReference type="ARBA" id="ARBA00022782"/>
    </source>
</evidence>
<dbReference type="Gene3D" id="3.30.565.10">
    <property type="entry name" value="Histidine kinase-like ATPase, C-terminal domain"/>
    <property type="match status" value="1"/>
</dbReference>
<feature type="compositionally biased region" description="Basic and acidic residues" evidence="2">
    <location>
        <begin position="2931"/>
        <end position="2941"/>
    </location>
</feature>
<feature type="domain" description="HTH OST-type" evidence="3">
    <location>
        <begin position="1"/>
        <end position="75"/>
    </location>
</feature>
<dbReference type="Gene3D" id="3.30.420.610">
    <property type="entry name" value="LOTUS domain-like"/>
    <property type="match status" value="4"/>
</dbReference>
<evidence type="ECO:0000259" key="3">
    <source>
        <dbReference type="PROSITE" id="PS51644"/>
    </source>
</evidence>
<gene>
    <name evidence="4" type="ORF">EXN66_Car020438</name>
</gene>
<dbReference type="Pfam" id="PF12872">
    <property type="entry name" value="OST-HTH"/>
    <property type="match status" value="5"/>
</dbReference>
<dbReference type="GO" id="GO:0030154">
    <property type="term" value="P:cell differentiation"/>
    <property type="evidence" value="ECO:0007669"/>
    <property type="project" value="UniProtKB-KW"/>
</dbReference>
<evidence type="ECO:0000256" key="2">
    <source>
        <dbReference type="SAM" id="MobiDB-lite"/>
    </source>
</evidence>
<organism evidence="4 5">
    <name type="scientific">Channa argus</name>
    <name type="common">Northern snakehead</name>
    <name type="synonym">Ophicephalus argus</name>
    <dbReference type="NCBI Taxonomy" id="215402"/>
    <lineage>
        <taxon>Eukaryota</taxon>
        <taxon>Metazoa</taxon>
        <taxon>Chordata</taxon>
        <taxon>Craniata</taxon>
        <taxon>Vertebrata</taxon>
        <taxon>Euteleostomi</taxon>
        <taxon>Actinopterygii</taxon>
        <taxon>Neopterygii</taxon>
        <taxon>Teleostei</taxon>
        <taxon>Neoteleostei</taxon>
        <taxon>Acanthomorphata</taxon>
        <taxon>Anabantaria</taxon>
        <taxon>Anabantiformes</taxon>
        <taxon>Channoidei</taxon>
        <taxon>Channidae</taxon>
        <taxon>Channa</taxon>
    </lineage>
</organism>
<feature type="region of interest" description="Disordered" evidence="2">
    <location>
        <begin position="577"/>
        <end position="597"/>
    </location>
</feature>
<dbReference type="InterPro" id="IPR058210">
    <property type="entry name" value="SACS/Nov_dom"/>
</dbReference>
<evidence type="ECO:0000313" key="5">
    <source>
        <dbReference type="Proteomes" id="UP000503349"/>
    </source>
</evidence>
<feature type="domain" description="HTH OST-type" evidence="3">
    <location>
        <begin position="363"/>
        <end position="436"/>
    </location>
</feature>
<keyword evidence="1" id="KW-0221">Differentiation</keyword>
<name>A0A6G1QRA0_CHAAH</name>
<dbReference type="Pfam" id="PF25794">
    <property type="entry name" value="SACS"/>
    <property type="match status" value="1"/>
</dbReference>
<dbReference type="InterPro" id="IPR036890">
    <property type="entry name" value="HATPase_C_sf"/>
</dbReference>
<feature type="compositionally biased region" description="Acidic residues" evidence="2">
    <location>
        <begin position="1463"/>
        <end position="1474"/>
    </location>
</feature>
<dbReference type="EMBL" id="CM015731">
    <property type="protein sequence ID" value="KAF3704748.1"/>
    <property type="molecule type" value="Genomic_DNA"/>
</dbReference>